<evidence type="ECO:0000313" key="2">
    <source>
        <dbReference type="Proteomes" id="UP000030111"/>
    </source>
</evidence>
<dbReference type="Proteomes" id="UP000030111">
    <property type="component" value="Unassembled WGS sequence"/>
</dbReference>
<feature type="non-terminal residue" evidence="1">
    <location>
        <position position="91"/>
    </location>
</feature>
<organism evidence="1 2">
    <name type="scientific">Flavobacterium subsaxonicum WB 4.1-42 = DSM 21790</name>
    <dbReference type="NCBI Taxonomy" id="1121898"/>
    <lineage>
        <taxon>Bacteria</taxon>
        <taxon>Pseudomonadati</taxon>
        <taxon>Bacteroidota</taxon>
        <taxon>Flavobacteriia</taxon>
        <taxon>Flavobacteriales</taxon>
        <taxon>Flavobacteriaceae</taxon>
        <taxon>Flavobacterium</taxon>
    </lineage>
</organism>
<proteinExistence type="predicted"/>
<dbReference type="EMBL" id="JRLY01000026">
    <property type="protein sequence ID" value="KGO91090.1"/>
    <property type="molecule type" value="Genomic_DNA"/>
</dbReference>
<dbReference type="RefSeq" id="WP_035755058.1">
    <property type="nucleotide sequence ID" value="NZ_JRLY01000026.1"/>
</dbReference>
<comment type="caution">
    <text evidence="1">The sequence shown here is derived from an EMBL/GenBank/DDBJ whole genome shotgun (WGS) entry which is preliminary data.</text>
</comment>
<dbReference type="OrthoDB" id="9765926at2"/>
<reference evidence="1 2" key="1">
    <citation type="submission" date="2013-09" db="EMBL/GenBank/DDBJ databases">
        <authorList>
            <person name="Zeng Z."/>
            <person name="Chen C."/>
        </authorList>
    </citation>
    <scope>NUCLEOTIDE SEQUENCE [LARGE SCALE GENOMIC DNA]</scope>
    <source>
        <strain evidence="1 2">WB 4.1-42</strain>
    </source>
</reference>
<gene>
    <name evidence="1" type="ORF">Q766_19825</name>
</gene>
<dbReference type="AlphaFoldDB" id="A0A0A2MS64"/>
<protein>
    <submittedName>
        <fullName evidence="1">Uncharacterized protein</fullName>
    </submittedName>
</protein>
<accession>A0A0A2MS64</accession>
<name>A0A0A2MS64_9FLAO</name>
<evidence type="ECO:0000313" key="1">
    <source>
        <dbReference type="EMBL" id="KGO91090.1"/>
    </source>
</evidence>
<keyword evidence="2" id="KW-1185">Reference proteome</keyword>
<sequence>MGGSVTLTVHETLNDATYEANALTAAQIAAYTNVFAFTTNGVQTLYIRVEGAGTECFDIAELQLIVHPTPVAVTPAAPYQLCDNGASDTDG</sequence>